<proteinExistence type="predicted"/>
<dbReference type="PANTHER" id="PTHR43124">
    <property type="entry name" value="PURINE EFFLUX PUMP PBUE"/>
    <property type="match status" value="1"/>
</dbReference>
<feature type="transmembrane region" description="Helical" evidence="7">
    <location>
        <begin position="270"/>
        <end position="289"/>
    </location>
</feature>
<dbReference type="PROSITE" id="PS50850">
    <property type="entry name" value="MFS"/>
    <property type="match status" value="1"/>
</dbReference>
<keyword evidence="3" id="KW-1003">Cell membrane</keyword>
<keyword evidence="2" id="KW-0813">Transport</keyword>
<evidence type="ECO:0000256" key="6">
    <source>
        <dbReference type="ARBA" id="ARBA00023136"/>
    </source>
</evidence>
<keyword evidence="5 7" id="KW-1133">Transmembrane helix</keyword>
<feature type="transmembrane region" description="Helical" evidence="7">
    <location>
        <begin position="310"/>
        <end position="328"/>
    </location>
</feature>
<evidence type="ECO:0000256" key="2">
    <source>
        <dbReference type="ARBA" id="ARBA00022448"/>
    </source>
</evidence>
<protein>
    <submittedName>
        <fullName evidence="9">MFS transporter</fullName>
    </submittedName>
</protein>
<comment type="subcellular location">
    <subcellularLocation>
        <location evidence="1">Cell membrane</location>
        <topology evidence="1">Multi-pass membrane protein</topology>
    </subcellularLocation>
</comment>
<dbReference type="InterPro" id="IPR020846">
    <property type="entry name" value="MFS_dom"/>
</dbReference>
<dbReference type="GO" id="GO:0005886">
    <property type="term" value="C:plasma membrane"/>
    <property type="evidence" value="ECO:0007669"/>
    <property type="project" value="UniProtKB-SubCell"/>
</dbReference>
<evidence type="ECO:0000256" key="1">
    <source>
        <dbReference type="ARBA" id="ARBA00004651"/>
    </source>
</evidence>
<feature type="transmembrane region" description="Helical" evidence="7">
    <location>
        <begin position="35"/>
        <end position="53"/>
    </location>
</feature>
<feature type="transmembrane region" description="Helical" evidence="7">
    <location>
        <begin position="368"/>
        <end position="392"/>
    </location>
</feature>
<dbReference type="EMBL" id="NGJU01000001">
    <property type="protein sequence ID" value="RST97821.1"/>
    <property type="molecule type" value="Genomic_DNA"/>
</dbReference>
<feature type="transmembrane region" description="Helical" evidence="7">
    <location>
        <begin position="404"/>
        <end position="426"/>
    </location>
</feature>
<dbReference type="PANTHER" id="PTHR43124:SF3">
    <property type="entry name" value="CHLORAMPHENICOL EFFLUX PUMP RV0191"/>
    <property type="match status" value="1"/>
</dbReference>
<dbReference type="InterPro" id="IPR050189">
    <property type="entry name" value="MFS_Efflux_Transporters"/>
</dbReference>
<dbReference type="Proteomes" id="UP000287239">
    <property type="component" value="Unassembled WGS sequence"/>
</dbReference>
<feature type="transmembrane region" description="Helical" evidence="7">
    <location>
        <begin position="334"/>
        <end position="356"/>
    </location>
</feature>
<feature type="domain" description="Major facilitator superfamily (MFS) profile" evidence="8">
    <location>
        <begin position="30"/>
        <end position="431"/>
    </location>
</feature>
<name>A0A429ZVM7_9ENTE</name>
<sequence length="440" mass="47868">MVKSIKESVGQYLCVPLTLLKELKAVTKKSSFRKWLTLFILCLAGGVIYQLPYLRESYYVVMVDVFEVSNTQLGVLMSAFGIVNLLLYIPGGILADRISYKKLIPLSLILTSFVGFYYATFPSFMMLIVIHMVFAVTTVFTFWATLIKAVKLLGDSREQGKLFGFLEGGRGLTATIVALLSVLVFKRIGEGALGLRGIIIFYSLILFVLGVLAYFVLDEKSEAIAKREPLFQGLSYALKIPAVWYASGIIFSAYSINGGLTYLTPYLTDVFRMSVSLGATVGIIRTYGLRIGGGPLGGMIADRIGSASKFLLFGFTGIIITTTGLIIIPAQESLLTVTLVVVLLASFTIAMVRGVYFAPIDEMKIPNIYVGVAAGIISLIGYIPDIFIYTLYGTVLDNYPGKGGYNILFGIIVGLAVMGLVCSVLLSQTIAKQAKLTKEN</sequence>
<dbReference type="AlphaFoldDB" id="A0A429ZVM7"/>
<evidence type="ECO:0000256" key="3">
    <source>
        <dbReference type="ARBA" id="ARBA00022475"/>
    </source>
</evidence>
<accession>A0A429ZVM7</accession>
<dbReference type="SUPFAM" id="SSF103473">
    <property type="entry name" value="MFS general substrate transporter"/>
    <property type="match status" value="1"/>
</dbReference>
<keyword evidence="4 7" id="KW-0812">Transmembrane</keyword>
<feature type="transmembrane region" description="Helical" evidence="7">
    <location>
        <begin position="73"/>
        <end position="91"/>
    </location>
</feature>
<evidence type="ECO:0000313" key="9">
    <source>
        <dbReference type="EMBL" id="RST97821.1"/>
    </source>
</evidence>
<dbReference type="Gene3D" id="1.20.1250.20">
    <property type="entry name" value="MFS general substrate transporter like domains"/>
    <property type="match status" value="2"/>
</dbReference>
<keyword evidence="6 7" id="KW-0472">Membrane</keyword>
<evidence type="ECO:0000259" key="8">
    <source>
        <dbReference type="PROSITE" id="PS50850"/>
    </source>
</evidence>
<dbReference type="GO" id="GO:0022857">
    <property type="term" value="F:transmembrane transporter activity"/>
    <property type="evidence" value="ECO:0007669"/>
    <property type="project" value="InterPro"/>
</dbReference>
<evidence type="ECO:0000256" key="5">
    <source>
        <dbReference type="ARBA" id="ARBA00022989"/>
    </source>
</evidence>
<evidence type="ECO:0000313" key="10">
    <source>
        <dbReference type="Proteomes" id="UP000287239"/>
    </source>
</evidence>
<organism evidence="9 10">
    <name type="scientific">Vagococcus salmoninarum</name>
    <dbReference type="NCBI Taxonomy" id="2739"/>
    <lineage>
        <taxon>Bacteria</taxon>
        <taxon>Bacillati</taxon>
        <taxon>Bacillota</taxon>
        <taxon>Bacilli</taxon>
        <taxon>Lactobacillales</taxon>
        <taxon>Enterococcaceae</taxon>
        <taxon>Vagococcus</taxon>
    </lineage>
</organism>
<feature type="transmembrane region" description="Helical" evidence="7">
    <location>
        <begin position="103"/>
        <end position="120"/>
    </location>
</feature>
<reference evidence="9 10" key="1">
    <citation type="submission" date="2017-05" db="EMBL/GenBank/DDBJ databases">
        <title>Vagococcus spp. assemblies.</title>
        <authorList>
            <person name="Gulvik C.A."/>
        </authorList>
    </citation>
    <scope>NUCLEOTIDE SEQUENCE [LARGE SCALE GENOMIC DNA]</scope>
    <source>
        <strain evidence="9 10">NCFB 2777</strain>
    </source>
</reference>
<evidence type="ECO:0000256" key="4">
    <source>
        <dbReference type="ARBA" id="ARBA00022692"/>
    </source>
</evidence>
<keyword evidence="10" id="KW-1185">Reference proteome</keyword>
<feature type="transmembrane region" description="Helical" evidence="7">
    <location>
        <begin position="162"/>
        <end position="185"/>
    </location>
</feature>
<comment type="caution">
    <text evidence="9">The sequence shown here is derived from an EMBL/GenBank/DDBJ whole genome shotgun (WGS) entry which is preliminary data.</text>
</comment>
<dbReference type="OrthoDB" id="9783227at2"/>
<dbReference type="Pfam" id="PF07690">
    <property type="entry name" value="MFS_1"/>
    <property type="match status" value="1"/>
</dbReference>
<feature type="transmembrane region" description="Helical" evidence="7">
    <location>
        <begin position="197"/>
        <end position="217"/>
    </location>
</feature>
<dbReference type="InterPro" id="IPR011701">
    <property type="entry name" value="MFS"/>
</dbReference>
<gene>
    <name evidence="9" type="ORF">CBF35_00575</name>
</gene>
<feature type="transmembrane region" description="Helical" evidence="7">
    <location>
        <begin position="242"/>
        <end position="264"/>
    </location>
</feature>
<dbReference type="CDD" id="cd06174">
    <property type="entry name" value="MFS"/>
    <property type="match status" value="1"/>
</dbReference>
<feature type="transmembrane region" description="Helical" evidence="7">
    <location>
        <begin position="126"/>
        <end position="150"/>
    </location>
</feature>
<dbReference type="InterPro" id="IPR036259">
    <property type="entry name" value="MFS_trans_sf"/>
</dbReference>
<evidence type="ECO:0000256" key="7">
    <source>
        <dbReference type="SAM" id="Phobius"/>
    </source>
</evidence>